<sequence>MGMVPHGENAAPGREPLWQPRRRVPLARIPASLLPWLLDEGSLTRRVVDACPGPFRVRVVSQRWRRPMRNEALALGLRPQGRALVREVQLLCQEVAWVHARTVIPRATLSGRERRLAHLGSRSLGAVLFADPTLERAETELARLVPGDILYADIAAALDRPPAELWGRRTRFALSGKPLLVSEVFLPPIGEYRA</sequence>
<dbReference type="PANTHER" id="PTHR38683:SF1">
    <property type="entry name" value="CHORISMATE PYRUVATE-LYASE"/>
    <property type="match status" value="1"/>
</dbReference>
<dbReference type="AlphaFoldDB" id="A0A1B4VA61"/>
<protein>
    <recommendedName>
        <fullName evidence="4">Probable chorismate pyruvate-lyase</fullName>
        <shortName evidence="4">CL</shortName>
        <shortName evidence="4">CPL</shortName>
        <ecNumber evidence="4">4.1.3.40</ecNumber>
    </recommendedName>
</protein>
<dbReference type="HAMAP" id="MF_01632">
    <property type="entry name" value="UbiC"/>
    <property type="match status" value="1"/>
</dbReference>
<dbReference type="InterPro" id="IPR007440">
    <property type="entry name" value="Chorismate--pyruvate_lyase"/>
</dbReference>
<feature type="binding site" evidence="4">
    <location>
        <position position="183"/>
    </location>
    <ligand>
        <name>substrate</name>
    </ligand>
</feature>
<evidence type="ECO:0000256" key="1">
    <source>
        <dbReference type="ARBA" id="ARBA00022490"/>
    </source>
</evidence>
<dbReference type="EC" id="4.1.3.40" evidence="4"/>
<comment type="pathway">
    <text evidence="4">Cofactor biosynthesis; ubiquinone biosynthesis.</text>
</comment>
<keyword evidence="1 4" id="KW-0963">Cytoplasm</keyword>
<keyword evidence="3 4" id="KW-0456">Lyase</keyword>
<organism evidence="5 6">
    <name type="scientific">Sulfurifustis variabilis</name>
    <dbReference type="NCBI Taxonomy" id="1675686"/>
    <lineage>
        <taxon>Bacteria</taxon>
        <taxon>Pseudomonadati</taxon>
        <taxon>Pseudomonadota</taxon>
        <taxon>Gammaproteobacteria</taxon>
        <taxon>Acidiferrobacterales</taxon>
        <taxon>Acidiferrobacteraceae</taxon>
        <taxon>Sulfurifustis</taxon>
    </lineage>
</organism>
<comment type="function">
    <text evidence="4">Removes the pyruvyl group from chorismate, with concomitant aromatization of the ring, to provide 4-hydroxybenzoate (4HB) for the ubiquinone pathway.</text>
</comment>
<evidence type="ECO:0000256" key="2">
    <source>
        <dbReference type="ARBA" id="ARBA00022688"/>
    </source>
</evidence>
<feature type="binding site" evidence="4">
    <location>
        <position position="124"/>
    </location>
    <ligand>
        <name>substrate</name>
    </ligand>
</feature>
<keyword evidence="6" id="KW-1185">Reference proteome</keyword>
<dbReference type="GO" id="GO:0008813">
    <property type="term" value="F:chorismate lyase activity"/>
    <property type="evidence" value="ECO:0007669"/>
    <property type="project" value="UniProtKB-UniRule"/>
</dbReference>
<comment type="similarity">
    <text evidence="4">Belongs to the UbiC family.</text>
</comment>
<comment type="caution">
    <text evidence="4">Lacks conserved residue(s) required for the propagation of feature annotation.</text>
</comment>
<dbReference type="UniPathway" id="UPA00232"/>
<dbReference type="InterPro" id="IPR028978">
    <property type="entry name" value="Chorismate_lyase_/UTRA_dom_sf"/>
</dbReference>
<dbReference type="Proteomes" id="UP000218899">
    <property type="component" value="Chromosome"/>
</dbReference>
<name>A0A1B4VA61_9GAMM</name>
<comment type="catalytic activity">
    <reaction evidence="4">
        <text>chorismate = 4-hydroxybenzoate + pyruvate</text>
        <dbReference type="Rhea" id="RHEA:16505"/>
        <dbReference type="ChEBI" id="CHEBI:15361"/>
        <dbReference type="ChEBI" id="CHEBI:17879"/>
        <dbReference type="ChEBI" id="CHEBI:29748"/>
        <dbReference type="EC" id="4.1.3.40"/>
    </reaction>
</comment>
<comment type="subcellular location">
    <subcellularLocation>
        <location evidence="4">Cytoplasm</location>
    </subcellularLocation>
</comment>
<dbReference type="Pfam" id="PF04345">
    <property type="entry name" value="Chor_lyase"/>
    <property type="match status" value="1"/>
</dbReference>
<evidence type="ECO:0000313" key="6">
    <source>
        <dbReference type="Proteomes" id="UP000218899"/>
    </source>
</evidence>
<evidence type="ECO:0000256" key="4">
    <source>
        <dbReference type="HAMAP-Rule" id="MF_01632"/>
    </source>
</evidence>
<feature type="binding site" evidence="4">
    <location>
        <position position="86"/>
    </location>
    <ligand>
        <name>substrate</name>
    </ligand>
</feature>
<dbReference type="KEGG" id="sva:SVA_0099"/>
<keyword evidence="2 4" id="KW-0831">Ubiquinone biosynthesis</keyword>
<dbReference type="Gene3D" id="3.40.1410.10">
    <property type="entry name" value="Chorismate lyase-like"/>
    <property type="match status" value="1"/>
</dbReference>
<proteinExistence type="inferred from homology"/>
<evidence type="ECO:0000256" key="3">
    <source>
        <dbReference type="ARBA" id="ARBA00023239"/>
    </source>
</evidence>
<reference evidence="5 6" key="1">
    <citation type="submission" date="2015-08" db="EMBL/GenBank/DDBJ databases">
        <title>Complete genome sequence of Sulfurifustis variabilis.</title>
        <authorList>
            <person name="Miura A."/>
            <person name="Kojima H."/>
            <person name="Fukui M."/>
        </authorList>
    </citation>
    <scope>NUCLEOTIDE SEQUENCE [LARGE SCALE GENOMIC DNA]</scope>
    <source>
        <strain evidence="6">skN76</strain>
    </source>
</reference>
<gene>
    <name evidence="4" type="primary">ubiC</name>
    <name evidence="5" type="ORF">SVA_0099</name>
</gene>
<dbReference type="EMBL" id="AP014936">
    <property type="protein sequence ID" value="BAU46681.1"/>
    <property type="molecule type" value="Genomic_DNA"/>
</dbReference>
<dbReference type="SUPFAM" id="SSF64288">
    <property type="entry name" value="Chorismate lyase-like"/>
    <property type="match status" value="1"/>
</dbReference>
<dbReference type="PANTHER" id="PTHR38683">
    <property type="entry name" value="CHORISMATE PYRUVATE-LYASE"/>
    <property type="match status" value="1"/>
</dbReference>
<dbReference type="GO" id="GO:0005829">
    <property type="term" value="C:cytosol"/>
    <property type="evidence" value="ECO:0007669"/>
    <property type="project" value="TreeGrafter"/>
</dbReference>
<evidence type="ECO:0000313" key="5">
    <source>
        <dbReference type="EMBL" id="BAU46681.1"/>
    </source>
</evidence>
<accession>A0A1B4VA61</accession>
<dbReference type="GO" id="GO:0006744">
    <property type="term" value="P:ubiquinone biosynthetic process"/>
    <property type="evidence" value="ECO:0007669"/>
    <property type="project" value="UniProtKB-UniRule"/>
</dbReference>
<keyword evidence="4 5" id="KW-0670">Pyruvate</keyword>
<dbReference type="GO" id="GO:0042866">
    <property type="term" value="P:pyruvate biosynthetic process"/>
    <property type="evidence" value="ECO:0007669"/>
    <property type="project" value="UniProtKB-UniRule"/>
</dbReference>